<evidence type="ECO:0000313" key="2">
    <source>
        <dbReference type="Proteomes" id="UP001210925"/>
    </source>
</evidence>
<protein>
    <submittedName>
        <fullName evidence="1">Uncharacterized protein</fullName>
    </submittedName>
</protein>
<keyword evidence="2" id="KW-1185">Reference proteome</keyword>
<comment type="caution">
    <text evidence="1">The sequence shown here is derived from an EMBL/GenBank/DDBJ whole genome shotgun (WGS) entry which is preliminary data.</text>
</comment>
<proteinExistence type="predicted"/>
<organism evidence="1 2">
    <name type="scientific">Boothiomyces macroporosus</name>
    <dbReference type="NCBI Taxonomy" id="261099"/>
    <lineage>
        <taxon>Eukaryota</taxon>
        <taxon>Fungi</taxon>
        <taxon>Fungi incertae sedis</taxon>
        <taxon>Chytridiomycota</taxon>
        <taxon>Chytridiomycota incertae sedis</taxon>
        <taxon>Chytridiomycetes</taxon>
        <taxon>Rhizophydiales</taxon>
        <taxon>Terramycetaceae</taxon>
        <taxon>Boothiomyces</taxon>
    </lineage>
</organism>
<reference evidence="1" key="1">
    <citation type="submission" date="2020-05" db="EMBL/GenBank/DDBJ databases">
        <title>Phylogenomic resolution of chytrid fungi.</title>
        <authorList>
            <person name="Stajich J.E."/>
            <person name="Amses K."/>
            <person name="Simmons R."/>
            <person name="Seto K."/>
            <person name="Myers J."/>
            <person name="Bonds A."/>
            <person name="Quandt C.A."/>
            <person name="Barry K."/>
            <person name="Liu P."/>
            <person name="Grigoriev I."/>
            <person name="Longcore J.E."/>
            <person name="James T.Y."/>
        </authorList>
    </citation>
    <scope>NUCLEOTIDE SEQUENCE</scope>
    <source>
        <strain evidence="1">PLAUS21</strain>
    </source>
</reference>
<dbReference type="Proteomes" id="UP001210925">
    <property type="component" value="Unassembled WGS sequence"/>
</dbReference>
<dbReference type="EMBL" id="JADGKB010000010">
    <property type="protein sequence ID" value="KAJ3260646.1"/>
    <property type="molecule type" value="Genomic_DNA"/>
</dbReference>
<name>A0AAD5UNA4_9FUNG</name>
<sequence>MAADAEFAGDEIAVVEEYKAVADTVVGIDHVEVCIVELEIAGTAVDIDDRFAHNPVDSG</sequence>
<evidence type="ECO:0000313" key="1">
    <source>
        <dbReference type="EMBL" id="KAJ3260646.1"/>
    </source>
</evidence>
<accession>A0AAD5UNA4</accession>
<gene>
    <name evidence="1" type="ORF">HK103_000256</name>
</gene>
<dbReference type="AlphaFoldDB" id="A0AAD5UNA4"/>